<dbReference type="InterPro" id="IPR012341">
    <property type="entry name" value="6hp_glycosidase-like_sf"/>
</dbReference>
<reference evidence="4 5" key="1">
    <citation type="submission" date="2020-04" db="EMBL/GenBank/DDBJ databases">
        <title>Whole-genome sequencing of Vibrio spp. from China reveals different genetic environments of blaCTX-M-14 among diverse lineages.</title>
        <authorList>
            <person name="Zheng Z."/>
            <person name="Ye L."/>
            <person name="Chen S."/>
        </authorList>
    </citation>
    <scope>NUCLEOTIDE SEQUENCE [LARGE SCALE GENOMIC DNA]</scope>
    <source>
        <strain evidence="4 5">Vb0574</strain>
    </source>
</reference>
<dbReference type="Gene3D" id="1.50.10.10">
    <property type="match status" value="1"/>
</dbReference>
<feature type="domain" description="Glycoside hydrolase family 9" evidence="3">
    <location>
        <begin position="16"/>
        <end position="80"/>
    </location>
</feature>
<dbReference type="Pfam" id="PF00759">
    <property type="entry name" value="Glyco_hydro_9"/>
    <property type="match status" value="1"/>
</dbReference>
<dbReference type="InterPro" id="IPR001701">
    <property type="entry name" value="Glyco_hydro_9"/>
</dbReference>
<evidence type="ECO:0000313" key="4">
    <source>
        <dbReference type="EMBL" id="NMU24777.1"/>
    </source>
</evidence>
<evidence type="ECO:0000256" key="1">
    <source>
        <dbReference type="ARBA" id="ARBA00023277"/>
    </source>
</evidence>
<keyword evidence="2" id="KW-0624">Polysaccharide degradation</keyword>
<dbReference type="SUPFAM" id="SSF48208">
    <property type="entry name" value="Six-hairpin glycosidases"/>
    <property type="match status" value="1"/>
</dbReference>
<evidence type="ECO:0000313" key="5">
    <source>
        <dbReference type="Proteomes" id="UP000555836"/>
    </source>
</evidence>
<comment type="caution">
    <text evidence="4">The sequence shown here is derived from an EMBL/GenBank/DDBJ whole genome shotgun (WGS) entry which is preliminary data.</text>
</comment>
<keyword evidence="4" id="KW-0378">Hydrolase</keyword>
<gene>
    <name evidence="4" type="ORF">HKB21_03985</name>
</gene>
<dbReference type="EMBL" id="JABCLD010000552">
    <property type="protein sequence ID" value="NMU24777.1"/>
    <property type="molecule type" value="Genomic_DNA"/>
</dbReference>
<sequence>TKINPKGMAFHKVADEAWTGMPLPPHLDTQKRYVGYPTTAATLNLSAIGAQCARIWKDIDPEFSKTCLNAAEEAWKSASRSPNIFA</sequence>
<feature type="non-terminal residue" evidence="4">
    <location>
        <position position="86"/>
    </location>
</feature>
<keyword evidence="1" id="KW-0119">Carbohydrate metabolism</keyword>
<evidence type="ECO:0000256" key="2">
    <source>
        <dbReference type="ARBA" id="ARBA00023326"/>
    </source>
</evidence>
<accession>A0A7Y0S1Z1</accession>
<proteinExistence type="predicted"/>
<dbReference type="AlphaFoldDB" id="A0A7Y0S1Z1"/>
<organism evidence="4 5">
    <name type="scientific">Vibrio parahaemolyticus</name>
    <dbReference type="NCBI Taxonomy" id="670"/>
    <lineage>
        <taxon>Bacteria</taxon>
        <taxon>Pseudomonadati</taxon>
        <taxon>Pseudomonadota</taxon>
        <taxon>Gammaproteobacteria</taxon>
        <taxon>Vibrionales</taxon>
        <taxon>Vibrionaceae</taxon>
        <taxon>Vibrio</taxon>
    </lineage>
</organism>
<dbReference type="GO" id="GO:0000272">
    <property type="term" value="P:polysaccharide catabolic process"/>
    <property type="evidence" value="ECO:0007669"/>
    <property type="project" value="UniProtKB-KW"/>
</dbReference>
<dbReference type="Proteomes" id="UP000555836">
    <property type="component" value="Unassembled WGS sequence"/>
</dbReference>
<feature type="non-terminal residue" evidence="4">
    <location>
        <position position="1"/>
    </location>
</feature>
<dbReference type="GO" id="GO:0004553">
    <property type="term" value="F:hydrolase activity, hydrolyzing O-glycosyl compounds"/>
    <property type="evidence" value="ECO:0007669"/>
    <property type="project" value="InterPro"/>
</dbReference>
<protein>
    <submittedName>
        <fullName evidence="4">Glycosyl hydrolase</fullName>
    </submittedName>
</protein>
<name>A0A7Y0S1Z1_VIBPH</name>
<dbReference type="InterPro" id="IPR008928">
    <property type="entry name" value="6-hairpin_glycosidase_sf"/>
</dbReference>
<evidence type="ECO:0000259" key="3">
    <source>
        <dbReference type="Pfam" id="PF00759"/>
    </source>
</evidence>